<evidence type="ECO:0000313" key="3">
    <source>
        <dbReference type="EMBL" id="NYH80155.1"/>
    </source>
</evidence>
<dbReference type="Pfam" id="PF00106">
    <property type="entry name" value="adh_short"/>
    <property type="match status" value="1"/>
</dbReference>
<gene>
    <name evidence="3" type="ORF">FHR84_003504</name>
</gene>
<dbReference type="Proteomes" id="UP000548304">
    <property type="component" value="Unassembled WGS sequence"/>
</dbReference>
<reference evidence="3 4" key="1">
    <citation type="submission" date="2020-07" db="EMBL/GenBank/DDBJ databases">
        <title>Genomic Encyclopedia of Type Strains, Phase III (KMG-III): the genomes of soil and plant-associated and newly described type strains.</title>
        <authorList>
            <person name="Whitman W."/>
        </authorList>
    </citation>
    <scope>NUCLEOTIDE SEQUENCE [LARGE SCALE GENOMIC DNA]</scope>
    <source>
        <strain evidence="3 4">CECT 8576</strain>
    </source>
</reference>
<comment type="similarity">
    <text evidence="1">Belongs to the short-chain dehydrogenases/reductases (SDR) family.</text>
</comment>
<accession>A0A852Z4C5</accession>
<dbReference type="AlphaFoldDB" id="A0A852Z4C5"/>
<dbReference type="GO" id="GO:0016491">
    <property type="term" value="F:oxidoreductase activity"/>
    <property type="evidence" value="ECO:0007669"/>
    <property type="project" value="UniProtKB-KW"/>
</dbReference>
<dbReference type="RefSeq" id="WP_179536500.1">
    <property type="nucleotide sequence ID" value="NZ_JACBYW010000006.1"/>
</dbReference>
<evidence type="ECO:0000256" key="2">
    <source>
        <dbReference type="ARBA" id="ARBA00023002"/>
    </source>
</evidence>
<dbReference type="InterPro" id="IPR002347">
    <property type="entry name" value="SDR_fam"/>
</dbReference>
<evidence type="ECO:0000313" key="4">
    <source>
        <dbReference type="Proteomes" id="UP000548304"/>
    </source>
</evidence>
<dbReference type="PANTHER" id="PTHR43115">
    <property type="entry name" value="DEHYDROGENASE/REDUCTASE SDR FAMILY MEMBER 11"/>
    <property type="match status" value="1"/>
</dbReference>
<dbReference type="CDD" id="cd05233">
    <property type="entry name" value="SDR_c"/>
    <property type="match status" value="1"/>
</dbReference>
<protein>
    <submittedName>
        <fullName evidence="3">NAD(P)-dependent dehydrogenase (Short-subunit alcohol dehydrogenase family)</fullName>
    </submittedName>
</protein>
<proteinExistence type="inferred from homology"/>
<evidence type="ECO:0000256" key="1">
    <source>
        <dbReference type="ARBA" id="ARBA00006484"/>
    </source>
</evidence>
<dbReference type="PRINTS" id="PR00081">
    <property type="entry name" value="GDHRDH"/>
</dbReference>
<dbReference type="PANTHER" id="PTHR43115:SF4">
    <property type="entry name" value="DEHYDROGENASE_REDUCTASE SDR FAMILY MEMBER 11"/>
    <property type="match status" value="1"/>
</dbReference>
<name>A0A852Z4C5_9ACTN</name>
<keyword evidence="4" id="KW-1185">Reference proteome</keyword>
<sequence length="235" mass="25570">MSTSAKRRVAVVTGTNRATGNAIAHSLHEQDWSIVSVNRTLSSEDWMQQHKCEFTDADEVVSTARRISTENDEIHTFIATAVSRNLAPIADITADQYHESVMVNLTSVVLTIRELLPSIRRARGHIVVIGSHAGSRCFEGGTAYSTTKAALKALVETLLLEERQNGVTTTLVSPGAIANFDHDHSPYKMTTESVAHCVRTLITSTPEDVAVGEVEVRPANIPPPEVSGLDRLNFV</sequence>
<dbReference type="EMBL" id="JACBYW010000006">
    <property type="protein sequence ID" value="NYH80155.1"/>
    <property type="molecule type" value="Genomic_DNA"/>
</dbReference>
<keyword evidence="2" id="KW-0560">Oxidoreductase</keyword>
<comment type="caution">
    <text evidence="3">The sequence shown here is derived from an EMBL/GenBank/DDBJ whole genome shotgun (WGS) entry which is preliminary data.</text>
</comment>
<dbReference type="InterPro" id="IPR036291">
    <property type="entry name" value="NAD(P)-bd_dom_sf"/>
</dbReference>
<dbReference type="SUPFAM" id="SSF51735">
    <property type="entry name" value="NAD(P)-binding Rossmann-fold domains"/>
    <property type="match status" value="1"/>
</dbReference>
<dbReference type="Gene3D" id="3.40.50.720">
    <property type="entry name" value="NAD(P)-binding Rossmann-like Domain"/>
    <property type="match status" value="1"/>
</dbReference>
<organism evidence="3 4">
    <name type="scientific">Actinopolyspora biskrensis</name>
    <dbReference type="NCBI Taxonomy" id="1470178"/>
    <lineage>
        <taxon>Bacteria</taxon>
        <taxon>Bacillati</taxon>
        <taxon>Actinomycetota</taxon>
        <taxon>Actinomycetes</taxon>
        <taxon>Actinopolysporales</taxon>
        <taxon>Actinopolysporaceae</taxon>
        <taxon>Actinopolyspora</taxon>
    </lineage>
</organism>